<dbReference type="EMBL" id="SAYE01000002">
    <property type="protein sequence ID" value="TXJ53175.1"/>
    <property type="molecule type" value="Genomic_DNA"/>
</dbReference>
<dbReference type="Proteomes" id="UP000322307">
    <property type="component" value="Unassembled WGS sequence"/>
</dbReference>
<keyword evidence="1" id="KW-0812">Transmembrane</keyword>
<dbReference type="Gene3D" id="1.20.58.370">
    <property type="entry name" value="MalF N-terminal region-like"/>
    <property type="match status" value="1"/>
</dbReference>
<evidence type="ECO:0000313" key="3">
    <source>
        <dbReference type="Proteomes" id="UP000322307"/>
    </source>
</evidence>
<organism evidence="2 3">
    <name type="scientific">Brachyspira aalborgi</name>
    <dbReference type="NCBI Taxonomy" id="29522"/>
    <lineage>
        <taxon>Bacteria</taxon>
        <taxon>Pseudomonadati</taxon>
        <taxon>Spirochaetota</taxon>
        <taxon>Spirochaetia</taxon>
        <taxon>Brachyspirales</taxon>
        <taxon>Brachyspiraceae</taxon>
        <taxon>Brachyspira</taxon>
    </lineage>
</organism>
<dbReference type="InterPro" id="IPR035277">
    <property type="entry name" value="MalF_N"/>
</dbReference>
<keyword evidence="1" id="KW-0472">Membrane</keyword>
<keyword evidence="1" id="KW-1133">Transmembrane helix</keyword>
<gene>
    <name evidence="2" type="ORF">EPJ84_00625</name>
</gene>
<reference evidence="2 3" key="1">
    <citation type="journal article" date="1992" name="Lakartidningen">
        <title>[Penicillin V and not amoxicillin is the first choice preparation in acute otitis].</title>
        <authorList>
            <person name="Kamme C."/>
            <person name="Lundgren K."/>
            <person name="Prellner K."/>
        </authorList>
    </citation>
    <scope>NUCLEOTIDE SEQUENCE [LARGE SCALE GENOMIC DNA]</scope>
    <source>
        <strain evidence="2 3">PC3939II</strain>
    </source>
</reference>
<comment type="caution">
    <text evidence="2">The sequence shown here is derived from an EMBL/GenBank/DDBJ whole genome shotgun (WGS) entry which is preliminary data.</text>
</comment>
<evidence type="ECO:0000313" key="2">
    <source>
        <dbReference type="EMBL" id="TXJ53175.1"/>
    </source>
</evidence>
<protein>
    <submittedName>
        <fullName evidence="2">Sugar ABC transporter permease</fullName>
    </submittedName>
</protein>
<feature type="non-terminal residue" evidence="2">
    <location>
        <position position="41"/>
    </location>
</feature>
<proteinExistence type="predicted"/>
<accession>A0A5C8FUN4</accession>
<evidence type="ECO:0000256" key="1">
    <source>
        <dbReference type="SAM" id="Phobius"/>
    </source>
</evidence>
<feature type="transmembrane region" description="Helical" evidence="1">
    <location>
        <begin position="12"/>
        <end position="30"/>
    </location>
</feature>
<dbReference type="AlphaFoldDB" id="A0A5C8FUN4"/>
<sequence length="41" mass="4880">MKIKKKNITPWLFIAPALIFILCFSIYPLIETIYLSFMTTR</sequence>
<name>A0A5C8FUN4_9SPIR</name>
<dbReference type="SUPFAM" id="SSF160964">
    <property type="entry name" value="MalF N-terminal region-like"/>
    <property type="match status" value="1"/>
</dbReference>